<evidence type="ECO:0000256" key="2">
    <source>
        <dbReference type="ARBA" id="ARBA00023015"/>
    </source>
</evidence>
<keyword evidence="2" id="KW-0805">Transcription regulation</keyword>
<proteinExistence type="predicted"/>
<evidence type="ECO:0000313" key="8">
    <source>
        <dbReference type="Proteomes" id="UP000886520"/>
    </source>
</evidence>
<dbReference type="PANTHER" id="PTHR31677:SF231">
    <property type="entry name" value="ETHYLENE-RESPONSIVE TRANSCRIPTION FACTOR 4"/>
    <property type="match status" value="1"/>
</dbReference>
<dbReference type="AlphaFoldDB" id="A0A9D4ZKX9"/>
<evidence type="ECO:0000313" key="7">
    <source>
        <dbReference type="EMBL" id="KAI5076991.1"/>
    </source>
</evidence>
<dbReference type="GO" id="GO:0003677">
    <property type="term" value="F:DNA binding"/>
    <property type="evidence" value="ECO:0007669"/>
    <property type="project" value="UniProtKB-KW"/>
</dbReference>
<dbReference type="SMART" id="SM00380">
    <property type="entry name" value="AP2"/>
    <property type="match status" value="1"/>
</dbReference>
<keyword evidence="4" id="KW-0804">Transcription</keyword>
<dbReference type="OrthoDB" id="1931494at2759"/>
<dbReference type="PROSITE" id="PS51032">
    <property type="entry name" value="AP2_ERF"/>
    <property type="match status" value="1"/>
</dbReference>
<dbReference type="GO" id="GO:0003700">
    <property type="term" value="F:DNA-binding transcription factor activity"/>
    <property type="evidence" value="ECO:0007669"/>
    <property type="project" value="InterPro"/>
</dbReference>
<dbReference type="EMBL" id="JABFUD020000008">
    <property type="protein sequence ID" value="KAI5076991.1"/>
    <property type="molecule type" value="Genomic_DNA"/>
</dbReference>
<evidence type="ECO:0000256" key="1">
    <source>
        <dbReference type="ARBA" id="ARBA00004123"/>
    </source>
</evidence>
<dbReference type="GO" id="GO:0005634">
    <property type="term" value="C:nucleus"/>
    <property type="evidence" value="ECO:0007669"/>
    <property type="project" value="UniProtKB-SubCell"/>
</dbReference>
<evidence type="ECO:0000256" key="5">
    <source>
        <dbReference type="ARBA" id="ARBA00023242"/>
    </source>
</evidence>
<evidence type="ECO:0000256" key="3">
    <source>
        <dbReference type="ARBA" id="ARBA00023125"/>
    </source>
</evidence>
<dbReference type="Proteomes" id="UP000886520">
    <property type="component" value="Chromosome 8"/>
</dbReference>
<dbReference type="PRINTS" id="PR00367">
    <property type="entry name" value="ETHRSPELEMNT"/>
</dbReference>
<dbReference type="Gene3D" id="3.30.730.10">
    <property type="entry name" value="AP2/ERF domain"/>
    <property type="match status" value="1"/>
</dbReference>
<reference evidence="7" key="1">
    <citation type="submission" date="2021-01" db="EMBL/GenBank/DDBJ databases">
        <title>Adiantum capillus-veneris genome.</title>
        <authorList>
            <person name="Fang Y."/>
            <person name="Liao Q."/>
        </authorList>
    </citation>
    <scope>NUCLEOTIDE SEQUENCE</scope>
    <source>
        <strain evidence="7">H3</strain>
        <tissue evidence="7">Leaf</tissue>
    </source>
</reference>
<dbReference type="InterPro" id="IPR036955">
    <property type="entry name" value="AP2/ERF_dom_sf"/>
</dbReference>
<accession>A0A9D4ZKX9</accession>
<organism evidence="7 8">
    <name type="scientific">Adiantum capillus-veneris</name>
    <name type="common">Maidenhair fern</name>
    <dbReference type="NCBI Taxonomy" id="13818"/>
    <lineage>
        <taxon>Eukaryota</taxon>
        <taxon>Viridiplantae</taxon>
        <taxon>Streptophyta</taxon>
        <taxon>Embryophyta</taxon>
        <taxon>Tracheophyta</taxon>
        <taxon>Polypodiopsida</taxon>
        <taxon>Polypodiidae</taxon>
        <taxon>Polypodiales</taxon>
        <taxon>Pteridineae</taxon>
        <taxon>Pteridaceae</taxon>
        <taxon>Vittarioideae</taxon>
        <taxon>Adiantum</taxon>
    </lineage>
</organism>
<gene>
    <name evidence="7" type="ORF">GOP47_0009056</name>
</gene>
<dbReference type="Pfam" id="PF00847">
    <property type="entry name" value="AP2"/>
    <property type="match status" value="1"/>
</dbReference>
<name>A0A9D4ZKX9_ADICA</name>
<comment type="subcellular location">
    <subcellularLocation>
        <location evidence="1">Nucleus</location>
    </subcellularLocation>
</comment>
<evidence type="ECO:0000256" key="4">
    <source>
        <dbReference type="ARBA" id="ARBA00023163"/>
    </source>
</evidence>
<comment type="caution">
    <text evidence="7">The sequence shown here is derived from an EMBL/GenBank/DDBJ whole genome shotgun (WGS) entry which is preliminary data.</text>
</comment>
<evidence type="ECO:0000259" key="6">
    <source>
        <dbReference type="PROSITE" id="PS51032"/>
    </source>
</evidence>
<dbReference type="SUPFAM" id="SSF54171">
    <property type="entry name" value="DNA-binding domain"/>
    <property type="match status" value="1"/>
</dbReference>
<dbReference type="InterPro" id="IPR001471">
    <property type="entry name" value="AP2/ERF_dom"/>
</dbReference>
<keyword evidence="5" id="KW-0539">Nucleus</keyword>
<protein>
    <recommendedName>
        <fullName evidence="6">AP2/ERF domain-containing protein</fullName>
    </recommendedName>
</protein>
<dbReference type="InterPro" id="IPR016177">
    <property type="entry name" value="DNA-bd_dom_sf"/>
</dbReference>
<feature type="domain" description="AP2/ERF" evidence="6">
    <location>
        <begin position="13"/>
        <end position="70"/>
    </location>
</feature>
<sequence length="269" mass="29739">MADSGFPSPPAVRYRGVRKRPWGRYAAEIRDPWKKTRVWLGTYDTAEEAAHAYDNAARSLRGCKAKTNFTFPLQDHMLASTQVQSTSQNSSVESALSNIPACHCQLLSVSQPRVGSLENSNVPLRPVGYWRSLFTGSNGVASTVETTECVCPQNYLHSLQEREDMVSRHQVKLELTSCSPGWACNSSPSFWGLDMARMKVQKSSDEWKFTMLRLNAPDVQSDSGSSSSVVLDGEAASLSRKRPLLDLNLPASACEESPQDCKKLCSWSL</sequence>
<dbReference type="FunFam" id="3.30.730.10:FF:000001">
    <property type="entry name" value="Ethylene-responsive transcription factor 2"/>
    <property type="match status" value="1"/>
</dbReference>
<dbReference type="CDD" id="cd00018">
    <property type="entry name" value="AP2"/>
    <property type="match status" value="1"/>
</dbReference>
<dbReference type="PANTHER" id="PTHR31677">
    <property type="entry name" value="AP2 DOMAIN CLASS TRANSCRIPTION FACTOR"/>
    <property type="match status" value="1"/>
</dbReference>
<keyword evidence="3" id="KW-0238">DNA-binding</keyword>
<keyword evidence="8" id="KW-1185">Reference proteome</keyword>